<dbReference type="Pfam" id="PF12973">
    <property type="entry name" value="Cupin_7"/>
    <property type="match status" value="1"/>
</dbReference>
<accession>A0ABW5DMD4</accession>
<dbReference type="NCBIfam" id="TIGR02451">
    <property type="entry name" value="anti_sig_ChrR"/>
    <property type="match status" value="1"/>
</dbReference>
<reference evidence="3" key="1">
    <citation type="journal article" date="2019" name="Int. J. Syst. Evol. Microbiol.">
        <title>The Global Catalogue of Microorganisms (GCM) 10K type strain sequencing project: providing services to taxonomists for standard genome sequencing and annotation.</title>
        <authorList>
            <consortium name="The Broad Institute Genomics Platform"/>
            <consortium name="The Broad Institute Genome Sequencing Center for Infectious Disease"/>
            <person name="Wu L."/>
            <person name="Ma J."/>
        </authorList>
    </citation>
    <scope>NUCLEOTIDE SEQUENCE [LARGE SCALE GENOMIC DNA]</scope>
    <source>
        <strain evidence="3">CGMCC 1.19062</strain>
    </source>
</reference>
<dbReference type="InterPro" id="IPR012807">
    <property type="entry name" value="Anti-sigma_ChrR"/>
</dbReference>
<name>A0ABW5DMD4_9PROT</name>
<evidence type="ECO:0000313" key="2">
    <source>
        <dbReference type="EMBL" id="MFD2261890.1"/>
    </source>
</evidence>
<evidence type="ECO:0000259" key="1">
    <source>
        <dbReference type="Pfam" id="PF12973"/>
    </source>
</evidence>
<dbReference type="InterPro" id="IPR041916">
    <property type="entry name" value="Anti_sigma_zinc_sf"/>
</dbReference>
<proteinExistence type="predicted"/>
<gene>
    <name evidence="2" type="ORF">ACFSM5_03260</name>
</gene>
<dbReference type="Gene3D" id="1.10.10.1320">
    <property type="entry name" value="Anti-sigma factor, zinc-finger domain"/>
    <property type="match status" value="1"/>
</dbReference>
<protein>
    <submittedName>
        <fullName evidence="2">ChrR family anti-sigma-E factor</fullName>
    </submittedName>
</protein>
<dbReference type="InterPro" id="IPR011051">
    <property type="entry name" value="RmlC_Cupin_sf"/>
</dbReference>
<keyword evidence="3" id="KW-1185">Reference proteome</keyword>
<dbReference type="Gene3D" id="2.60.120.10">
    <property type="entry name" value="Jelly Rolls"/>
    <property type="match status" value="1"/>
</dbReference>
<dbReference type="EMBL" id="JBHUIP010000003">
    <property type="protein sequence ID" value="MFD2261890.1"/>
    <property type="molecule type" value="Genomic_DNA"/>
</dbReference>
<dbReference type="Proteomes" id="UP001597295">
    <property type="component" value="Unassembled WGS sequence"/>
</dbReference>
<comment type="caution">
    <text evidence="2">The sequence shown here is derived from an EMBL/GenBank/DDBJ whole genome shotgun (WGS) entry which is preliminary data.</text>
</comment>
<dbReference type="SUPFAM" id="SSF51182">
    <property type="entry name" value="RmlC-like cupins"/>
    <property type="match status" value="1"/>
</dbReference>
<dbReference type="InterPro" id="IPR025979">
    <property type="entry name" value="ChrR-like_cupin_dom"/>
</dbReference>
<evidence type="ECO:0000313" key="3">
    <source>
        <dbReference type="Proteomes" id="UP001597295"/>
    </source>
</evidence>
<dbReference type="InterPro" id="IPR014710">
    <property type="entry name" value="RmlC-like_jellyroll"/>
</dbReference>
<organism evidence="2 3">
    <name type="scientific">Lacibacterium aquatile</name>
    <dbReference type="NCBI Taxonomy" id="1168082"/>
    <lineage>
        <taxon>Bacteria</taxon>
        <taxon>Pseudomonadati</taxon>
        <taxon>Pseudomonadota</taxon>
        <taxon>Alphaproteobacteria</taxon>
        <taxon>Rhodospirillales</taxon>
        <taxon>Rhodospirillaceae</taxon>
    </lineage>
</organism>
<dbReference type="CDD" id="cd20301">
    <property type="entry name" value="cupin_ChrR"/>
    <property type="match status" value="1"/>
</dbReference>
<dbReference type="RefSeq" id="WP_379874804.1">
    <property type="nucleotide sequence ID" value="NZ_JBHUIP010000003.1"/>
</dbReference>
<sequence>MSASMHPSDDILLAYGAGSLDEATSLLVASHLTFCGECRKTLHAIEAVGGAVLEDLPPETMKEDALERMLDRLSEETEARPARFHSEAAGSLPRVLQSYIGGDLSSVRWKRLAPGLEHSLVMNSGRARARLYRIAPGIAVPDHGHGGTELTLVLQGGFSDGETHFGRGDVAIADSATIHHPVADPDGVCICLAVTDAPLRLTGFVGRMISPFIKL</sequence>
<feature type="domain" description="ChrR-like cupin" evidence="1">
    <location>
        <begin position="103"/>
        <end position="193"/>
    </location>
</feature>